<feature type="transmembrane region" description="Helical" evidence="5">
    <location>
        <begin position="73"/>
        <end position="94"/>
    </location>
</feature>
<evidence type="ECO:0000313" key="8">
    <source>
        <dbReference type="Proteomes" id="UP000797356"/>
    </source>
</evidence>
<keyword evidence="5" id="KW-0472">Membrane</keyword>
<evidence type="ECO:0000256" key="3">
    <source>
        <dbReference type="ARBA" id="ARBA00022833"/>
    </source>
</evidence>
<reference evidence="7" key="1">
    <citation type="journal article" date="2017" name="Gigascience">
        <title>The genome draft of coconut (Cocos nucifera).</title>
        <authorList>
            <person name="Xiao Y."/>
            <person name="Xu P."/>
            <person name="Fan H."/>
            <person name="Baudouin L."/>
            <person name="Xia W."/>
            <person name="Bocs S."/>
            <person name="Xu J."/>
            <person name="Li Q."/>
            <person name="Guo A."/>
            <person name="Zhou L."/>
            <person name="Li J."/>
            <person name="Wu Y."/>
            <person name="Ma Z."/>
            <person name="Armero A."/>
            <person name="Issali A.E."/>
            <person name="Liu N."/>
            <person name="Peng M."/>
            <person name="Yang Y."/>
        </authorList>
    </citation>
    <scope>NUCLEOTIDE SEQUENCE</scope>
    <source>
        <tissue evidence="7">Spear leaf of Hainan Tall coconut</tissue>
    </source>
</reference>
<organism evidence="7 8">
    <name type="scientific">Cocos nucifera</name>
    <name type="common">Coconut palm</name>
    <dbReference type="NCBI Taxonomy" id="13894"/>
    <lineage>
        <taxon>Eukaryota</taxon>
        <taxon>Viridiplantae</taxon>
        <taxon>Streptophyta</taxon>
        <taxon>Embryophyta</taxon>
        <taxon>Tracheophyta</taxon>
        <taxon>Spermatophyta</taxon>
        <taxon>Magnoliopsida</taxon>
        <taxon>Liliopsida</taxon>
        <taxon>Arecaceae</taxon>
        <taxon>Arecoideae</taxon>
        <taxon>Cocoseae</taxon>
        <taxon>Attaleinae</taxon>
        <taxon>Cocos</taxon>
    </lineage>
</organism>
<reference evidence="7" key="2">
    <citation type="submission" date="2019-07" db="EMBL/GenBank/DDBJ databases">
        <authorList>
            <person name="Yang Y."/>
            <person name="Bocs S."/>
            <person name="Baudouin L."/>
        </authorList>
    </citation>
    <scope>NUCLEOTIDE SEQUENCE</scope>
    <source>
        <tissue evidence="7">Spear leaf of Hainan Tall coconut</tissue>
    </source>
</reference>
<evidence type="ECO:0000256" key="2">
    <source>
        <dbReference type="ARBA" id="ARBA00022771"/>
    </source>
</evidence>
<keyword evidence="5" id="KW-1133">Transmembrane helix</keyword>
<evidence type="ECO:0000256" key="5">
    <source>
        <dbReference type="SAM" id="Phobius"/>
    </source>
</evidence>
<dbReference type="InterPro" id="IPR052788">
    <property type="entry name" value="RING-type_E3_ligase_ATL"/>
</dbReference>
<proteinExistence type="predicted"/>
<evidence type="ECO:0000259" key="6">
    <source>
        <dbReference type="PROSITE" id="PS50089"/>
    </source>
</evidence>
<dbReference type="PANTHER" id="PTHR45798">
    <property type="entry name" value="RING-H2 FINGER PROTEIN ATL61-RELATED-RELATED"/>
    <property type="match status" value="1"/>
</dbReference>
<protein>
    <submittedName>
        <fullName evidence="7">Putative RING-H2 finger protein ATL72</fullName>
    </submittedName>
</protein>
<keyword evidence="8" id="KW-1185">Reference proteome</keyword>
<dbReference type="Pfam" id="PF13639">
    <property type="entry name" value="zf-RING_2"/>
    <property type="match status" value="1"/>
</dbReference>
<dbReference type="EMBL" id="CM017878">
    <property type="protein sequence ID" value="KAG1354097.1"/>
    <property type="molecule type" value="Genomic_DNA"/>
</dbReference>
<keyword evidence="2 4" id="KW-0863">Zinc-finger</keyword>
<dbReference type="PANTHER" id="PTHR45798:SF88">
    <property type="entry name" value="RING-H2 FINGER PROTEIN ATL61-RELATED"/>
    <property type="match status" value="1"/>
</dbReference>
<dbReference type="SMART" id="SM00184">
    <property type="entry name" value="RING"/>
    <property type="match status" value="1"/>
</dbReference>
<dbReference type="SUPFAM" id="SSF57850">
    <property type="entry name" value="RING/U-box"/>
    <property type="match status" value="1"/>
</dbReference>
<sequence length="241" mass="26242">MNVSNTPSTIIFFPLAMRVMPFPSFENPTFLSYIPSDTHEKKKKKAIMPFHRYHRLLLDPAAVDQPNNLEATLTVSVAAVFAASAMYLVLGTILQCIRLLFQRQPDLDAAHAPNATVLAIPPAQLEAIAVIVYGDLPASLPSFSAASPEAESCPVCLAEYVAGEEVRVLPRCGHMFHKGCIDRWLLTSSSLCPICRDRVIEREVQPATIDCGVGSRSGGQDGGLQVQMEIHVLPRESSSSL</sequence>
<dbReference type="CDD" id="cd16461">
    <property type="entry name" value="RING-H2_EL5-like"/>
    <property type="match status" value="1"/>
</dbReference>
<gene>
    <name evidence="7" type="ORF">COCNU_07G002090</name>
</gene>
<accession>A0A8K0N4C4</accession>
<dbReference type="PROSITE" id="PS50089">
    <property type="entry name" value="ZF_RING_2"/>
    <property type="match status" value="1"/>
</dbReference>
<dbReference type="GO" id="GO:0008270">
    <property type="term" value="F:zinc ion binding"/>
    <property type="evidence" value="ECO:0007669"/>
    <property type="project" value="UniProtKB-KW"/>
</dbReference>
<keyword evidence="1" id="KW-0479">Metal-binding</keyword>
<feature type="domain" description="RING-type" evidence="6">
    <location>
        <begin position="153"/>
        <end position="196"/>
    </location>
</feature>
<evidence type="ECO:0000313" key="7">
    <source>
        <dbReference type="EMBL" id="KAG1354097.1"/>
    </source>
</evidence>
<name>A0A8K0N4C4_COCNU</name>
<dbReference type="Proteomes" id="UP000797356">
    <property type="component" value="Chromosome 7"/>
</dbReference>
<evidence type="ECO:0000256" key="4">
    <source>
        <dbReference type="PROSITE-ProRule" id="PRU00175"/>
    </source>
</evidence>
<keyword evidence="5" id="KW-0812">Transmembrane</keyword>
<keyword evidence="3" id="KW-0862">Zinc</keyword>
<dbReference type="InterPro" id="IPR013083">
    <property type="entry name" value="Znf_RING/FYVE/PHD"/>
</dbReference>
<dbReference type="InterPro" id="IPR001841">
    <property type="entry name" value="Znf_RING"/>
</dbReference>
<comment type="caution">
    <text evidence="7">The sequence shown here is derived from an EMBL/GenBank/DDBJ whole genome shotgun (WGS) entry which is preliminary data.</text>
</comment>
<dbReference type="AlphaFoldDB" id="A0A8K0N4C4"/>
<dbReference type="Gene3D" id="3.30.40.10">
    <property type="entry name" value="Zinc/RING finger domain, C3HC4 (zinc finger)"/>
    <property type="match status" value="1"/>
</dbReference>
<dbReference type="OrthoDB" id="8062037at2759"/>
<evidence type="ECO:0000256" key="1">
    <source>
        <dbReference type="ARBA" id="ARBA00022723"/>
    </source>
</evidence>